<dbReference type="SUPFAM" id="SSF51604">
    <property type="entry name" value="Enolase C-terminal domain-like"/>
    <property type="match status" value="1"/>
</dbReference>
<sequence>MNAKYQKYILDFKRPSGTSRGVLTTKETWFIQINDSGKTGIGECGILRGLSIDDRPDYEEKLNWACKNIDIGLDKLLNALIEFPSIQFGLEQAFKSLNAVSPFELFESPFTNGEDSIPINGLVWMGTEDFMREQIEEKIALGFTCIKMKIGAIDFDTELNILKSIRKEFSVSDIELRVDANGAFSSNEALEKLKRLSEFSLHSIEQPIKQGQLEEMAELCDVTPLPIALDEELIGVFDSISRNELLTTIKPQYIILKPSLVGGYKGSEQWINFAEENNIKWWITSALESNVGLNAIAQWTYTLDNPMPQGLGTGSLFTNNFVSPLIVKNGTLQYDKTHKWDFNL</sequence>
<proteinExistence type="predicted"/>
<dbReference type="Proteomes" id="UP001198901">
    <property type="component" value="Unassembled WGS sequence"/>
</dbReference>
<name>A0ABS7XUU5_9FLAO</name>
<dbReference type="SFLD" id="SFLDS00001">
    <property type="entry name" value="Enolase"/>
    <property type="match status" value="1"/>
</dbReference>
<keyword evidence="4" id="KW-1185">Reference proteome</keyword>
<dbReference type="Gene3D" id="3.20.20.120">
    <property type="entry name" value="Enolase-like C-terminal domain"/>
    <property type="match status" value="1"/>
</dbReference>
<dbReference type="SMART" id="SM00922">
    <property type="entry name" value="MR_MLE"/>
    <property type="match status" value="1"/>
</dbReference>
<accession>A0ABS7XUU5</accession>
<dbReference type="SFLD" id="SFLDF00009">
    <property type="entry name" value="o-succinylbenzoate_synthase"/>
    <property type="match status" value="1"/>
</dbReference>
<reference evidence="4" key="1">
    <citation type="submission" date="2023-07" db="EMBL/GenBank/DDBJ databases">
        <authorList>
            <person name="Yue Y."/>
        </authorList>
    </citation>
    <scope>NUCLEOTIDE SEQUENCE [LARGE SCALE GENOMIC DNA]</scope>
    <source>
        <strain evidence="4">D23</strain>
    </source>
</reference>
<dbReference type="InterPro" id="IPR036849">
    <property type="entry name" value="Enolase-like_C_sf"/>
</dbReference>
<organism evidence="3 4">
    <name type="scientific">Winogradskyella alexanderae</name>
    <dbReference type="NCBI Taxonomy" id="2877123"/>
    <lineage>
        <taxon>Bacteria</taxon>
        <taxon>Pseudomonadati</taxon>
        <taxon>Bacteroidota</taxon>
        <taxon>Flavobacteriia</taxon>
        <taxon>Flavobacteriales</taxon>
        <taxon>Flavobacteriaceae</taxon>
        <taxon>Winogradskyella</taxon>
    </lineage>
</organism>
<dbReference type="InterPro" id="IPR029017">
    <property type="entry name" value="Enolase-like_N"/>
</dbReference>
<dbReference type="PANTHER" id="PTHR48073">
    <property type="entry name" value="O-SUCCINYLBENZOATE SYNTHASE-RELATED"/>
    <property type="match status" value="1"/>
</dbReference>
<keyword evidence="1" id="KW-0479">Metal-binding</keyword>
<comment type="caution">
    <text evidence="3">The sequence shown here is derived from an EMBL/GenBank/DDBJ whole genome shotgun (WGS) entry which is preliminary data.</text>
</comment>
<dbReference type="SUPFAM" id="SSF54826">
    <property type="entry name" value="Enolase N-terminal domain-like"/>
    <property type="match status" value="1"/>
</dbReference>
<dbReference type="InterPro" id="IPR013342">
    <property type="entry name" value="Mandelate_racemase_C"/>
</dbReference>
<evidence type="ECO:0000256" key="1">
    <source>
        <dbReference type="ARBA" id="ARBA00022723"/>
    </source>
</evidence>
<dbReference type="Gene3D" id="3.30.390.10">
    <property type="entry name" value="Enolase-like, N-terminal domain"/>
    <property type="match status" value="1"/>
</dbReference>
<dbReference type="Pfam" id="PF13378">
    <property type="entry name" value="MR_MLE_C"/>
    <property type="match status" value="1"/>
</dbReference>
<dbReference type="CDD" id="cd03320">
    <property type="entry name" value="OSBS"/>
    <property type="match status" value="1"/>
</dbReference>
<evidence type="ECO:0000313" key="4">
    <source>
        <dbReference type="Proteomes" id="UP001198901"/>
    </source>
</evidence>
<protein>
    <submittedName>
        <fullName evidence="3">O-succinylbenzoate synthase</fullName>
    </submittedName>
</protein>
<dbReference type="InterPro" id="IPR018110">
    <property type="entry name" value="Mandel_Rmase/mucon_lact_enz_CS"/>
</dbReference>
<dbReference type="EMBL" id="JAIUJR010000007">
    <property type="protein sequence ID" value="MCA0133208.1"/>
    <property type="molecule type" value="Genomic_DNA"/>
</dbReference>
<dbReference type="PANTHER" id="PTHR48073:SF2">
    <property type="entry name" value="O-SUCCINYLBENZOATE SYNTHASE"/>
    <property type="match status" value="1"/>
</dbReference>
<feature type="domain" description="Mandelate racemase/muconate lactonizing enzyme C-terminal" evidence="2">
    <location>
        <begin position="128"/>
        <end position="226"/>
    </location>
</feature>
<dbReference type="PROSITE" id="PS00909">
    <property type="entry name" value="MR_MLE_2"/>
    <property type="match status" value="1"/>
</dbReference>
<dbReference type="SFLD" id="SFLDG00180">
    <property type="entry name" value="muconate_cycloisomerase"/>
    <property type="match status" value="1"/>
</dbReference>
<gene>
    <name evidence="3" type="ORF">LBU54_11485</name>
</gene>
<dbReference type="RefSeq" id="WP_224529660.1">
    <property type="nucleotide sequence ID" value="NZ_JAIUJR010000007.1"/>
</dbReference>
<evidence type="ECO:0000259" key="2">
    <source>
        <dbReference type="SMART" id="SM00922"/>
    </source>
</evidence>
<dbReference type="InterPro" id="IPR029065">
    <property type="entry name" value="Enolase_C-like"/>
</dbReference>
<evidence type="ECO:0000313" key="3">
    <source>
        <dbReference type="EMBL" id="MCA0133208.1"/>
    </source>
</evidence>